<reference evidence="1 2" key="1">
    <citation type="submission" date="2015-04" db="EMBL/GenBank/DDBJ databases">
        <authorList>
            <person name="Syromyatnikov M.Y."/>
            <person name="Popov V.N."/>
        </authorList>
    </citation>
    <scope>NUCLEOTIDE SEQUENCE [LARGE SCALE GENOMIC DNA]</scope>
</reference>
<sequence length="65" mass="7554">MSVMLKEDRSIGNTISKDFIASSCHQGQEGRNKEKQEKTFIIFLKWKRTNPSIENETETSGNMFR</sequence>
<dbReference type="EMBL" id="CVRI01000020">
    <property type="protein sequence ID" value="CRK90655.1"/>
    <property type="molecule type" value="Genomic_DNA"/>
</dbReference>
<protein>
    <submittedName>
        <fullName evidence="1">CLUMA_CG004356, isoform A</fullName>
    </submittedName>
</protein>
<dbReference type="AlphaFoldDB" id="A0A1J1HRH9"/>
<organism evidence="1 2">
    <name type="scientific">Clunio marinus</name>
    <dbReference type="NCBI Taxonomy" id="568069"/>
    <lineage>
        <taxon>Eukaryota</taxon>
        <taxon>Metazoa</taxon>
        <taxon>Ecdysozoa</taxon>
        <taxon>Arthropoda</taxon>
        <taxon>Hexapoda</taxon>
        <taxon>Insecta</taxon>
        <taxon>Pterygota</taxon>
        <taxon>Neoptera</taxon>
        <taxon>Endopterygota</taxon>
        <taxon>Diptera</taxon>
        <taxon>Nematocera</taxon>
        <taxon>Chironomoidea</taxon>
        <taxon>Chironomidae</taxon>
        <taxon>Clunio</taxon>
    </lineage>
</organism>
<name>A0A1J1HRH9_9DIPT</name>
<accession>A0A1J1HRH9</accession>
<dbReference type="Proteomes" id="UP000183832">
    <property type="component" value="Unassembled WGS sequence"/>
</dbReference>
<evidence type="ECO:0000313" key="1">
    <source>
        <dbReference type="EMBL" id="CRK90655.1"/>
    </source>
</evidence>
<keyword evidence="2" id="KW-1185">Reference proteome</keyword>
<evidence type="ECO:0000313" key="2">
    <source>
        <dbReference type="Proteomes" id="UP000183832"/>
    </source>
</evidence>
<gene>
    <name evidence="1" type="ORF">CLUMA_CG004356</name>
</gene>
<proteinExistence type="predicted"/>